<dbReference type="SUPFAM" id="SSF56601">
    <property type="entry name" value="beta-lactamase/transpeptidase-like"/>
    <property type="match status" value="1"/>
</dbReference>
<dbReference type="GO" id="GO:0009252">
    <property type="term" value="P:peptidoglycan biosynthetic process"/>
    <property type="evidence" value="ECO:0007669"/>
    <property type="project" value="UniProtKB-KW"/>
</dbReference>
<feature type="binding site" evidence="8">
    <location>
        <position position="202"/>
    </location>
    <ligand>
        <name>substrate</name>
    </ligand>
</feature>
<protein>
    <submittedName>
        <fullName evidence="12">D-alanyl-D-alanine carboxypeptidase</fullName>
    </submittedName>
</protein>
<accession>A0A0A3IJG9</accession>
<evidence type="ECO:0000313" key="12">
    <source>
        <dbReference type="EMBL" id="KGR84869.1"/>
    </source>
</evidence>
<dbReference type="GO" id="GO:0008360">
    <property type="term" value="P:regulation of cell shape"/>
    <property type="evidence" value="ECO:0007669"/>
    <property type="project" value="UniProtKB-KW"/>
</dbReference>
<dbReference type="eggNOG" id="COG1686">
    <property type="taxonomic scope" value="Bacteria"/>
</dbReference>
<proteinExistence type="inferred from homology"/>
<dbReference type="AlphaFoldDB" id="A0A0A3IJG9"/>
<keyword evidence="3" id="KW-0378">Hydrolase</keyword>
<evidence type="ECO:0000313" key="13">
    <source>
        <dbReference type="Proteomes" id="UP000030437"/>
    </source>
</evidence>
<dbReference type="Proteomes" id="UP000030437">
    <property type="component" value="Unassembled WGS sequence"/>
</dbReference>
<evidence type="ECO:0000256" key="3">
    <source>
        <dbReference type="ARBA" id="ARBA00022801"/>
    </source>
</evidence>
<feature type="active site" description="Proton acceptor" evidence="7">
    <location>
        <position position="50"/>
    </location>
</feature>
<feature type="chain" id="PRO_5002014596" evidence="10">
    <location>
        <begin position="20"/>
        <end position="319"/>
    </location>
</feature>
<sequence>MKKIWLMLLLLLVPVKVEAASSYAVVDAQTGRLLEGQAEDARLPIASLTKMWTALIAIENGRLDDMVTVSKRAAYSEGSSIYLEEGQEVKLEHLLYGLMLRSGNDAATAIAEHIGGSVDGFVKLMNDKAELYGLSSTMFTNPSGLHHEEHLSTAEDTAKMLQIAMQNETFRKISTTVLYKGENVWQNKHKLLSQGIGAIAGKTGYTKVAGRTLATYFERGDKEFVVVTINESNDWLFHKELADRIEAQYESYELVPAGEYLIPNAKVTVKKPISLLLTKEEREDIHHTLIARRDYERAIWQVSLGKEVIFSQAVSIQED</sequence>
<evidence type="ECO:0000259" key="11">
    <source>
        <dbReference type="Pfam" id="PF00768"/>
    </source>
</evidence>
<evidence type="ECO:0000256" key="10">
    <source>
        <dbReference type="SAM" id="SignalP"/>
    </source>
</evidence>
<dbReference type="Pfam" id="PF00768">
    <property type="entry name" value="Peptidase_S11"/>
    <property type="match status" value="1"/>
</dbReference>
<keyword evidence="13" id="KW-1185">Reference proteome</keyword>
<feature type="domain" description="Peptidase S11 D-alanyl-D-alanine carboxypeptidase A N-terminal" evidence="11">
    <location>
        <begin position="19"/>
        <end position="232"/>
    </location>
</feature>
<evidence type="ECO:0000256" key="5">
    <source>
        <dbReference type="ARBA" id="ARBA00022984"/>
    </source>
</evidence>
<keyword evidence="2 10" id="KW-0732">Signal</keyword>
<evidence type="ECO:0000256" key="6">
    <source>
        <dbReference type="ARBA" id="ARBA00023316"/>
    </source>
</evidence>
<dbReference type="PRINTS" id="PR00725">
    <property type="entry name" value="DADACBPTASE1"/>
</dbReference>
<dbReference type="STRING" id="1220589.CD32_10430"/>
<keyword evidence="12" id="KW-0121">Carboxypeptidase</keyword>
<dbReference type="GO" id="GO:0006508">
    <property type="term" value="P:proteolysis"/>
    <property type="evidence" value="ECO:0007669"/>
    <property type="project" value="InterPro"/>
</dbReference>
<feature type="active site" evidence="7">
    <location>
        <position position="102"/>
    </location>
</feature>
<gene>
    <name evidence="12" type="ORF">CD32_10430</name>
</gene>
<dbReference type="GO" id="GO:0071555">
    <property type="term" value="P:cell wall organization"/>
    <property type="evidence" value="ECO:0007669"/>
    <property type="project" value="UniProtKB-KW"/>
</dbReference>
<dbReference type="GO" id="GO:0009002">
    <property type="term" value="F:serine-type D-Ala-D-Ala carboxypeptidase activity"/>
    <property type="evidence" value="ECO:0007669"/>
    <property type="project" value="InterPro"/>
</dbReference>
<name>A0A0A3IJG9_9BACI</name>
<keyword evidence="4" id="KW-0133">Cell shape</keyword>
<evidence type="ECO:0000256" key="7">
    <source>
        <dbReference type="PIRSR" id="PIRSR618044-1"/>
    </source>
</evidence>
<comment type="similarity">
    <text evidence="1 9">Belongs to the peptidase S11 family.</text>
</comment>
<keyword evidence="5" id="KW-0573">Peptidoglycan synthesis</keyword>
<dbReference type="InterPro" id="IPR012338">
    <property type="entry name" value="Beta-lactam/transpept-like"/>
</dbReference>
<evidence type="ECO:0000256" key="4">
    <source>
        <dbReference type="ARBA" id="ARBA00022960"/>
    </source>
</evidence>
<dbReference type="RefSeq" id="WP_036154276.1">
    <property type="nucleotide sequence ID" value="NZ_AVCX01000006.1"/>
</dbReference>
<feature type="signal peptide" evidence="10">
    <location>
        <begin position="1"/>
        <end position="19"/>
    </location>
</feature>
<dbReference type="OrthoDB" id="9791132at2"/>
<evidence type="ECO:0000256" key="2">
    <source>
        <dbReference type="ARBA" id="ARBA00022729"/>
    </source>
</evidence>
<dbReference type="PANTHER" id="PTHR21581:SF33">
    <property type="entry name" value="D-ALANYL-D-ALANINE CARBOXYPEPTIDASE DACB"/>
    <property type="match status" value="1"/>
</dbReference>
<comment type="caution">
    <text evidence="12">The sequence shown here is derived from an EMBL/GenBank/DDBJ whole genome shotgun (WGS) entry which is preliminary data.</text>
</comment>
<organism evidence="12 13">
    <name type="scientific">Lysinibacillus odysseyi 34hs-1 = NBRC 100172</name>
    <dbReference type="NCBI Taxonomy" id="1220589"/>
    <lineage>
        <taxon>Bacteria</taxon>
        <taxon>Bacillati</taxon>
        <taxon>Bacillota</taxon>
        <taxon>Bacilli</taxon>
        <taxon>Bacillales</taxon>
        <taxon>Bacillaceae</taxon>
        <taxon>Lysinibacillus</taxon>
    </lineage>
</organism>
<evidence type="ECO:0000256" key="1">
    <source>
        <dbReference type="ARBA" id="ARBA00007164"/>
    </source>
</evidence>
<dbReference type="InterPro" id="IPR001967">
    <property type="entry name" value="Peptidase_S11_N"/>
</dbReference>
<dbReference type="Gene3D" id="3.40.710.10">
    <property type="entry name" value="DD-peptidase/beta-lactamase superfamily"/>
    <property type="match status" value="1"/>
</dbReference>
<keyword evidence="12" id="KW-0645">Protease</keyword>
<keyword evidence="6" id="KW-0961">Cell wall biogenesis/degradation</keyword>
<dbReference type="EMBL" id="JPVP01000055">
    <property type="protein sequence ID" value="KGR84869.1"/>
    <property type="molecule type" value="Genomic_DNA"/>
</dbReference>
<feature type="active site" description="Acyl-ester intermediate" evidence="7">
    <location>
        <position position="47"/>
    </location>
</feature>
<reference evidence="12 13" key="1">
    <citation type="submission" date="2014-02" db="EMBL/GenBank/DDBJ databases">
        <title>Draft genome sequence of Lysinibacillus odysseyi NBRC 100172.</title>
        <authorList>
            <person name="Zhang F."/>
            <person name="Wang G."/>
            <person name="Zhang L."/>
        </authorList>
    </citation>
    <scope>NUCLEOTIDE SEQUENCE [LARGE SCALE GENOMIC DNA]</scope>
    <source>
        <strain evidence="12 13">NBRC 100172</strain>
    </source>
</reference>
<evidence type="ECO:0000256" key="9">
    <source>
        <dbReference type="RuleBase" id="RU004016"/>
    </source>
</evidence>
<dbReference type="InterPro" id="IPR018044">
    <property type="entry name" value="Peptidase_S11"/>
</dbReference>
<dbReference type="PANTHER" id="PTHR21581">
    <property type="entry name" value="D-ALANYL-D-ALANINE CARBOXYPEPTIDASE"/>
    <property type="match status" value="1"/>
</dbReference>
<evidence type="ECO:0000256" key="8">
    <source>
        <dbReference type="PIRSR" id="PIRSR618044-2"/>
    </source>
</evidence>